<gene>
    <name evidence="2" type="primary">LOC111106345</name>
</gene>
<dbReference type="Proteomes" id="UP000694844">
    <property type="component" value="Chromosome 8"/>
</dbReference>
<name>A0A8B8B265_CRAVI</name>
<organism evidence="1 2">
    <name type="scientific">Crassostrea virginica</name>
    <name type="common">Eastern oyster</name>
    <dbReference type="NCBI Taxonomy" id="6565"/>
    <lineage>
        <taxon>Eukaryota</taxon>
        <taxon>Metazoa</taxon>
        <taxon>Spiralia</taxon>
        <taxon>Lophotrochozoa</taxon>
        <taxon>Mollusca</taxon>
        <taxon>Bivalvia</taxon>
        <taxon>Autobranchia</taxon>
        <taxon>Pteriomorphia</taxon>
        <taxon>Ostreida</taxon>
        <taxon>Ostreoidea</taxon>
        <taxon>Ostreidae</taxon>
        <taxon>Crassostrea</taxon>
    </lineage>
</organism>
<sequence length="174" mass="20228">MPLCNRIAMSMQFPLLFALISRRRKEDCVFRAVLKKLRNPLVEMVTADFEAGAWYAIRKGFSPVVITGCAFISTKAVWTHVQHLGLVRTFRQRKGTHNFIKQLMALSFLPWNYVLHVFRMMEERAPPSLQLLTSYFSVNGWKTRCFLCVSGAFTSLWLERNNDAYLGGWQNRMN</sequence>
<evidence type="ECO:0000313" key="1">
    <source>
        <dbReference type="Proteomes" id="UP000694844"/>
    </source>
</evidence>
<keyword evidence="1" id="KW-1185">Reference proteome</keyword>
<reference evidence="2" key="1">
    <citation type="submission" date="2025-08" db="UniProtKB">
        <authorList>
            <consortium name="RefSeq"/>
        </authorList>
    </citation>
    <scope>IDENTIFICATION</scope>
    <source>
        <tissue evidence="2">Whole sample</tissue>
    </source>
</reference>
<dbReference type="AlphaFoldDB" id="A0A8B8B265"/>
<dbReference type="RefSeq" id="XP_022296704.1">
    <property type="nucleotide sequence ID" value="XM_022440996.1"/>
</dbReference>
<proteinExistence type="predicted"/>
<dbReference type="KEGG" id="cvn:111106345"/>
<accession>A0A8B8B265</accession>
<dbReference type="GeneID" id="111106345"/>
<protein>
    <submittedName>
        <fullName evidence="2">Uncharacterized protein LOC111106345</fullName>
    </submittedName>
</protein>
<evidence type="ECO:0000313" key="2">
    <source>
        <dbReference type="RefSeq" id="XP_022296704.1"/>
    </source>
</evidence>
<dbReference type="OrthoDB" id="6608877at2759"/>